<sequence length="44" mass="4442">MDIGVGGWAMLRGIGTPPGVSEARSPGSETCWGAAPARTARWAG</sequence>
<feature type="region of interest" description="Disordered" evidence="1">
    <location>
        <begin position="14"/>
        <end position="44"/>
    </location>
</feature>
<proteinExistence type="predicted"/>
<organism evidence="2">
    <name type="scientific">Mycobacterium xenopi 4042</name>
    <dbReference type="NCBI Taxonomy" id="1299334"/>
    <lineage>
        <taxon>Bacteria</taxon>
        <taxon>Bacillati</taxon>
        <taxon>Actinomycetota</taxon>
        <taxon>Actinomycetes</taxon>
        <taxon>Mycobacteriales</taxon>
        <taxon>Mycobacteriaceae</taxon>
        <taxon>Mycobacterium</taxon>
    </lineage>
</organism>
<comment type="caution">
    <text evidence="2">The sequence shown here is derived from an EMBL/GenBank/DDBJ whole genome shotgun (WGS) entry which is preliminary data.</text>
</comment>
<gene>
    <name evidence="2" type="ORF">I553_9363</name>
</gene>
<evidence type="ECO:0000313" key="2">
    <source>
        <dbReference type="EMBL" id="EUA73207.1"/>
    </source>
</evidence>
<dbReference type="EMBL" id="JAOB01000011">
    <property type="protein sequence ID" value="EUA73207.1"/>
    <property type="molecule type" value="Genomic_DNA"/>
</dbReference>
<dbReference type="AlphaFoldDB" id="X8DX49"/>
<name>X8DX49_MYCXE</name>
<dbReference type="PATRIC" id="fig|1299334.3.peg.878"/>
<reference evidence="2" key="1">
    <citation type="submission" date="2014-01" db="EMBL/GenBank/DDBJ databases">
        <authorList>
            <person name="Brown-Elliot B."/>
            <person name="Wallace R."/>
            <person name="Lenaerts A."/>
            <person name="Ordway D."/>
            <person name="DeGroote M.A."/>
            <person name="Parker T."/>
            <person name="Sizemore C."/>
            <person name="Tallon L.J."/>
            <person name="Sadzewicz L.K."/>
            <person name="Sengamalay N."/>
            <person name="Fraser C.M."/>
            <person name="Hine E."/>
            <person name="Shefchek K.A."/>
            <person name="Das S.P."/>
            <person name="Tettelin H."/>
        </authorList>
    </citation>
    <scope>NUCLEOTIDE SEQUENCE [LARGE SCALE GENOMIC DNA]</scope>
    <source>
        <strain evidence="2">4042</strain>
    </source>
</reference>
<accession>X8DX49</accession>
<evidence type="ECO:0000256" key="1">
    <source>
        <dbReference type="SAM" id="MobiDB-lite"/>
    </source>
</evidence>
<protein>
    <submittedName>
        <fullName evidence="2">Uncharacterized protein</fullName>
    </submittedName>
</protein>